<feature type="transmembrane region" description="Helical" evidence="1">
    <location>
        <begin position="152"/>
        <end position="175"/>
    </location>
</feature>
<feature type="transmembrane region" description="Helical" evidence="1">
    <location>
        <begin position="187"/>
        <end position="204"/>
    </location>
</feature>
<gene>
    <name evidence="2" type="ORF">GGR11_002383</name>
</gene>
<feature type="transmembrane region" description="Helical" evidence="1">
    <location>
        <begin position="60"/>
        <end position="82"/>
    </location>
</feature>
<reference evidence="2 3" key="1">
    <citation type="submission" date="2020-08" db="EMBL/GenBank/DDBJ databases">
        <title>Genomic Encyclopedia of Type Strains, Phase IV (KMG-IV): sequencing the most valuable type-strain genomes for metagenomic binning, comparative biology and taxonomic classification.</title>
        <authorList>
            <person name="Goeker M."/>
        </authorList>
    </citation>
    <scope>NUCLEOTIDE SEQUENCE [LARGE SCALE GENOMIC DNA]</scope>
    <source>
        <strain evidence="2 3">DSM 14878</strain>
    </source>
</reference>
<sequence length="218" mass="23950">MRLLPPRHPLKRGEALSPKWLTPKWPAPRWLRAMIAPLKATFRALGPGSVSSVLKVALDVAYILLWLITGLLLLLLVAAVFIPLDNVNITVSGESGGRQLPLTRMLLLFGLGAATAYFGGFMLILRSLRRIFRTLTMGDPFHPDNVRRLRQIGLTLAVVTGGVWLAQGFVAARLAPGVMDPQGLGELLTPIFSVLIVFVLAEVFREGARLRRESELTI</sequence>
<name>A0A7W6F0C0_9CAUL</name>
<dbReference type="AlphaFoldDB" id="A0A7W6F0C0"/>
<dbReference type="InterPro" id="IPR021354">
    <property type="entry name" value="DUF2975"/>
</dbReference>
<accession>A0A7W6F0C0</accession>
<keyword evidence="1" id="KW-0472">Membrane</keyword>
<comment type="caution">
    <text evidence="2">The sequence shown here is derived from an EMBL/GenBank/DDBJ whole genome shotgun (WGS) entry which is preliminary data.</text>
</comment>
<keyword evidence="1" id="KW-1133">Transmembrane helix</keyword>
<dbReference type="EMBL" id="JACIDA010000002">
    <property type="protein sequence ID" value="MBB3872830.1"/>
    <property type="molecule type" value="Genomic_DNA"/>
</dbReference>
<evidence type="ECO:0000313" key="2">
    <source>
        <dbReference type="EMBL" id="MBB3872830.1"/>
    </source>
</evidence>
<feature type="transmembrane region" description="Helical" evidence="1">
    <location>
        <begin position="102"/>
        <end position="125"/>
    </location>
</feature>
<protein>
    <recommendedName>
        <fullName evidence="4">DUF2975 domain-containing protein</fullName>
    </recommendedName>
</protein>
<organism evidence="2 3">
    <name type="scientific">Brevundimonas mediterranea</name>
    <dbReference type="NCBI Taxonomy" id="74329"/>
    <lineage>
        <taxon>Bacteria</taxon>
        <taxon>Pseudomonadati</taxon>
        <taxon>Pseudomonadota</taxon>
        <taxon>Alphaproteobacteria</taxon>
        <taxon>Caulobacterales</taxon>
        <taxon>Caulobacteraceae</taxon>
        <taxon>Brevundimonas</taxon>
    </lineage>
</organism>
<keyword evidence="1" id="KW-0812">Transmembrane</keyword>
<evidence type="ECO:0000313" key="3">
    <source>
        <dbReference type="Proteomes" id="UP000532936"/>
    </source>
</evidence>
<evidence type="ECO:0000256" key="1">
    <source>
        <dbReference type="SAM" id="Phobius"/>
    </source>
</evidence>
<proteinExistence type="predicted"/>
<dbReference type="Pfam" id="PF11188">
    <property type="entry name" value="DUF2975"/>
    <property type="match status" value="1"/>
</dbReference>
<evidence type="ECO:0008006" key="4">
    <source>
        <dbReference type="Google" id="ProtNLM"/>
    </source>
</evidence>
<dbReference type="Proteomes" id="UP000532936">
    <property type="component" value="Unassembled WGS sequence"/>
</dbReference>
<dbReference type="RefSeq" id="WP_183197224.1">
    <property type="nucleotide sequence ID" value="NZ_JACIDA010000002.1"/>
</dbReference>